<organism evidence="7 8">
    <name type="scientific">Lonchura striata</name>
    <name type="common">white-rumped munia</name>
    <dbReference type="NCBI Taxonomy" id="40157"/>
    <lineage>
        <taxon>Eukaryota</taxon>
        <taxon>Metazoa</taxon>
        <taxon>Chordata</taxon>
        <taxon>Craniata</taxon>
        <taxon>Vertebrata</taxon>
        <taxon>Euteleostomi</taxon>
        <taxon>Archelosauria</taxon>
        <taxon>Archosauria</taxon>
        <taxon>Dinosauria</taxon>
        <taxon>Saurischia</taxon>
        <taxon>Theropoda</taxon>
        <taxon>Coelurosauria</taxon>
        <taxon>Aves</taxon>
        <taxon>Neognathae</taxon>
        <taxon>Neoaves</taxon>
        <taxon>Telluraves</taxon>
        <taxon>Australaves</taxon>
        <taxon>Passeriformes</taxon>
        <taxon>Passeroidea</taxon>
        <taxon>Estrildidae</taxon>
        <taxon>Estrildinae</taxon>
        <taxon>Lonchura</taxon>
    </lineage>
</organism>
<reference evidence="7 8" key="1">
    <citation type="submission" date="2017-05" db="EMBL/GenBank/DDBJ databases">
        <title>Genome of assembly of the Bengalese finch, Lonchura striata domestica.</title>
        <authorList>
            <person name="Colquitt B.M."/>
            <person name="Brainard M.S."/>
        </authorList>
    </citation>
    <scope>NUCLEOTIDE SEQUENCE [LARGE SCALE GENOMIC DNA]</scope>
    <source>
        <strain evidence="7">White83orange57</strain>
    </source>
</reference>
<keyword evidence="3" id="KW-1133">Transmembrane helix</keyword>
<gene>
    <name evidence="7" type="primary">LPHN1</name>
    <name evidence="7" type="ORF">RLOC_00007423</name>
</gene>
<proteinExistence type="predicted"/>
<keyword evidence="4" id="KW-0472">Membrane</keyword>
<accession>A0A218U6Y6</accession>
<dbReference type="InterPro" id="IPR057244">
    <property type="entry name" value="GAIN_B"/>
</dbReference>
<protein>
    <submittedName>
        <fullName evidence="7">Latrophilin-1</fullName>
    </submittedName>
</protein>
<name>A0A218U6Y6_9PASE</name>
<keyword evidence="5" id="KW-1015">Disulfide bond</keyword>
<comment type="caution">
    <text evidence="7">The sequence shown here is derived from an EMBL/GenBank/DDBJ whole genome shotgun (WGS) entry which is preliminary data.</text>
</comment>
<evidence type="ECO:0000259" key="6">
    <source>
        <dbReference type="PROSITE" id="PS50221"/>
    </source>
</evidence>
<feature type="domain" description="GAIN-B" evidence="6">
    <location>
        <begin position="25"/>
        <end position="138"/>
    </location>
</feature>
<dbReference type="AlphaFoldDB" id="A0A218U6Y6"/>
<evidence type="ECO:0000256" key="5">
    <source>
        <dbReference type="ARBA" id="ARBA00023157"/>
    </source>
</evidence>
<evidence type="ECO:0000313" key="7">
    <source>
        <dbReference type="EMBL" id="OWK49425.1"/>
    </source>
</evidence>
<sequence>MHKRERTCKDYIKALESWRDMNGSEQAHTATMLLDVLEEGAFLLADNVKEPARFLAARQNLGVVKVVFILYNNLGLFLPTENATVRLGGDGGPRAPQLVVNSQVIAASINKESSRVFLRDPVVFTLPHLEVRAPRTPP</sequence>
<keyword evidence="2" id="KW-0812">Transmembrane</keyword>
<evidence type="ECO:0000256" key="2">
    <source>
        <dbReference type="ARBA" id="ARBA00022692"/>
    </source>
</evidence>
<dbReference type="PROSITE" id="PS50221">
    <property type="entry name" value="GAIN_B"/>
    <property type="match status" value="1"/>
</dbReference>
<keyword evidence="8" id="KW-1185">Reference proteome</keyword>
<dbReference type="Gene3D" id="2.60.220.50">
    <property type="match status" value="1"/>
</dbReference>
<evidence type="ECO:0000313" key="8">
    <source>
        <dbReference type="Proteomes" id="UP000197619"/>
    </source>
</evidence>
<dbReference type="InterPro" id="IPR046338">
    <property type="entry name" value="GAIN_dom_sf"/>
</dbReference>
<comment type="subcellular location">
    <subcellularLocation>
        <location evidence="1">Membrane</location>
    </subcellularLocation>
</comment>
<evidence type="ECO:0000256" key="3">
    <source>
        <dbReference type="ARBA" id="ARBA00022989"/>
    </source>
</evidence>
<dbReference type="GO" id="GO:0016020">
    <property type="term" value="C:membrane"/>
    <property type="evidence" value="ECO:0007669"/>
    <property type="project" value="UniProtKB-SubCell"/>
</dbReference>
<dbReference type="Proteomes" id="UP000197619">
    <property type="component" value="Unassembled WGS sequence"/>
</dbReference>
<evidence type="ECO:0000256" key="1">
    <source>
        <dbReference type="ARBA" id="ARBA00004370"/>
    </source>
</evidence>
<evidence type="ECO:0000256" key="4">
    <source>
        <dbReference type="ARBA" id="ARBA00023136"/>
    </source>
</evidence>
<dbReference type="EMBL" id="MUZQ01001144">
    <property type="protein sequence ID" value="OWK49425.1"/>
    <property type="molecule type" value="Genomic_DNA"/>
</dbReference>